<sequence length="726" mass="81479">MCLNDEFHDLYSTALAAYSADHDAESAALCKQILATAPGHAGANHLLGIIELDAGNPEAAEPFIRFALIERNEATFHSDLALALKAQKRYPQAEESLRRALEVNPSLAVARRNLARLLYETGRLDAAEIEYREALNSDPNSVHARVNLKRILIETGRKVEAIEQLRAVIELGHESADVYNDLGNLLEECGRIADAEHEYRRVIELQPDLGVGYSNLGGLLLNTGRLAEAEALLRHALKLDPDFTHALHNLILLLHVCRRFDEAERLARRAIHEGARTADMYNNLGNILLAKNSGDIDDGLWSYRRSIEADPDHIRAHSNLVYMLPFMCDDGYEILKECERFSRRFETAYLVHDVQYHNERSTNRRLRIGYVSPDFRYHCQSFFTMPLLGNHDHSAFEIYCYSSVREHDNVSHHLSVHADVWRNVADLDDSQLATIIMEDRIDILVDLTMHMSGGRPLLFARRPAPVQIAWLAYPGTTGSAAIGYRLTDPWLDPPSVPDADSRYTERSIRLPDTFWCYDPLDTEPVVNPLPADEAGTVTFGCLNNPAKLTDRAIALWANVIANVPDARMILWVAEGDARERVSAKFEANGVDRSRLQFVDMQAREDYLRTYHRIDVALDTFPCNGHTTSLDALWMGVPVVTRVGSTPISRGGYALLANLGLPELAAESDEAFVKIATQLALDQTRLRTLRSGLRQRMELSPLMGGARFARGVEAAFRQAWAEWCEAA</sequence>
<comment type="pathway">
    <text evidence="1">Protein modification; protein glycosylation.</text>
</comment>
<dbReference type="RefSeq" id="WP_063717378.1">
    <property type="nucleotide sequence ID" value="NZ_AKAU01000269.1"/>
</dbReference>
<dbReference type="Gene3D" id="3.40.50.11380">
    <property type="match status" value="1"/>
</dbReference>
<reference evidence="10 11" key="1">
    <citation type="submission" date="2018-01" db="EMBL/GenBank/DDBJ databases">
        <title>Species boundaries and ecological features among Paraburkholderia terrae DSMZ17804T, P. hospita DSMZ17164T and P. caribensis DSMZ13236T.</title>
        <authorList>
            <person name="Pratama A.A."/>
        </authorList>
    </citation>
    <scope>NUCLEOTIDE SEQUENCE [LARGE SCALE GENOMIC DNA]</scope>
    <source>
        <strain evidence="10 11">DSM 17164</strain>
    </source>
</reference>
<evidence type="ECO:0000256" key="7">
    <source>
        <dbReference type="ARBA" id="ARBA00022803"/>
    </source>
</evidence>
<evidence type="ECO:0000313" key="11">
    <source>
        <dbReference type="Proteomes" id="UP000236649"/>
    </source>
</evidence>
<feature type="domain" description="O-GlcNAc transferase C-terminal" evidence="9">
    <location>
        <begin position="536"/>
        <end position="706"/>
    </location>
</feature>
<dbReference type="Pfam" id="PF13844">
    <property type="entry name" value="Glyco_transf_41"/>
    <property type="match status" value="2"/>
</dbReference>
<evidence type="ECO:0000256" key="2">
    <source>
        <dbReference type="ARBA" id="ARBA00005386"/>
    </source>
</evidence>
<keyword evidence="7 8" id="KW-0802">TPR repeat</keyword>
<dbReference type="KEGG" id="phs:C2L64_10770"/>
<dbReference type="SUPFAM" id="SSF48452">
    <property type="entry name" value="TPR-like"/>
    <property type="match status" value="1"/>
</dbReference>
<evidence type="ECO:0000256" key="3">
    <source>
        <dbReference type="ARBA" id="ARBA00011970"/>
    </source>
</evidence>
<evidence type="ECO:0000259" key="9">
    <source>
        <dbReference type="Pfam" id="PF13844"/>
    </source>
</evidence>
<dbReference type="PANTHER" id="PTHR44835">
    <property type="entry name" value="UDP-N-ACETYLGLUCOSAMINE--PEPTIDE N-ACETYLGLUCOSAMINYLTRANSFERASE SPINDLY-RELATED"/>
    <property type="match status" value="1"/>
</dbReference>
<accession>A0AAN1J758</accession>
<feature type="repeat" description="TPR" evidence="8">
    <location>
        <begin position="74"/>
        <end position="107"/>
    </location>
</feature>
<feature type="repeat" description="TPR" evidence="8">
    <location>
        <begin position="176"/>
        <end position="209"/>
    </location>
</feature>
<protein>
    <recommendedName>
        <fullName evidence="3">protein O-GlcNAc transferase</fullName>
        <ecNumber evidence="3">2.4.1.255</ecNumber>
    </recommendedName>
</protein>
<gene>
    <name evidence="10" type="ORF">C2L64_10770</name>
</gene>
<dbReference type="EC" id="2.4.1.255" evidence="3"/>
<organism evidence="10 11">
    <name type="scientific">Paraburkholderia hospita</name>
    <dbReference type="NCBI Taxonomy" id="169430"/>
    <lineage>
        <taxon>Bacteria</taxon>
        <taxon>Pseudomonadati</taxon>
        <taxon>Pseudomonadota</taxon>
        <taxon>Betaproteobacteria</taxon>
        <taxon>Burkholderiales</taxon>
        <taxon>Burkholderiaceae</taxon>
        <taxon>Paraburkholderia</taxon>
    </lineage>
</organism>
<dbReference type="InterPro" id="IPR029489">
    <property type="entry name" value="OGT/SEC/SPY_C"/>
</dbReference>
<dbReference type="Pfam" id="PF13181">
    <property type="entry name" value="TPR_8"/>
    <property type="match status" value="1"/>
</dbReference>
<dbReference type="EMBL" id="CP026105">
    <property type="protein sequence ID" value="AUT68750.1"/>
    <property type="molecule type" value="Genomic_DNA"/>
</dbReference>
<evidence type="ECO:0000256" key="5">
    <source>
        <dbReference type="ARBA" id="ARBA00022679"/>
    </source>
</evidence>
<dbReference type="SMART" id="SM00028">
    <property type="entry name" value="TPR"/>
    <property type="match status" value="7"/>
</dbReference>
<dbReference type="SUPFAM" id="SSF53756">
    <property type="entry name" value="UDP-Glycosyltransferase/glycogen phosphorylase"/>
    <property type="match status" value="1"/>
</dbReference>
<evidence type="ECO:0000256" key="8">
    <source>
        <dbReference type="PROSITE-ProRule" id="PRU00339"/>
    </source>
</evidence>
<dbReference type="InterPro" id="IPR011990">
    <property type="entry name" value="TPR-like_helical_dom_sf"/>
</dbReference>
<dbReference type="PANTHER" id="PTHR44835:SF1">
    <property type="entry name" value="PROTEIN O-GLCNAC TRANSFERASE"/>
    <property type="match status" value="1"/>
</dbReference>
<dbReference type="InterPro" id="IPR051939">
    <property type="entry name" value="Glycosyltr_41/O-GlcNAc_trsf"/>
</dbReference>
<dbReference type="Proteomes" id="UP000236649">
    <property type="component" value="Chromosome 1"/>
</dbReference>
<dbReference type="InterPro" id="IPR019734">
    <property type="entry name" value="TPR_rpt"/>
</dbReference>
<dbReference type="PROSITE" id="PS50005">
    <property type="entry name" value="TPR"/>
    <property type="match status" value="4"/>
</dbReference>
<proteinExistence type="inferred from homology"/>
<dbReference type="GeneID" id="55528816"/>
<evidence type="ECO:0000256" key="6">
    <source>
        <dbReference type="ARBA" id="ARBA00022737"/>
    </source>
</evidence>
<evidence type="ECO:0000313" key="10">
    <source>
        <dbReference type="EMBL" id="AUT68750.1"/>
    </source>
</evidence>
<dbReference type="AlphaFoldDB" id="A0AAN1J758"/>
<evidence type="ECO:0000256" key="1">
    <source>
        <dbReference type="ARBA" id="ARBA00004922"/>
    </source>
</evidence>
<dbReference type="Gene3D" id="3.40.50.2000">
    <property type="entry name" value="Glycogen Phosphorylase B"/>
    <property type="match status" value="1"/>
</dbReference>
<keyword evidence="5" id="KW-0808">Transferase</keyword>
<keyword evidence="6" id="KW-0677">Repeat</keyword>
<evidence type="ECO:0000256" key="4">
    <source>
        <dbReference type="ARBA" id="ARBA00022676"/>
    </source>
</evidence>
<keyword evidence="4" id="KW-0328">Glycosyltransferase</keyword>
<dbReference type="Pfam" id="PF14559">
    <property type="entry name" value="TPR_19"/>
    <property type="match status" value="1"/>
</dbReference>
<feature type="repeat" description="TPR" evidence="8">
    <location>
        <begin position="210"/>
        <end position="243"/>
    </location>
</feature>
<feature type="repeat" description="TPR" evidence="8">
    <location>
        <begin position="108"/>
        <end position="141"/>
    </location>
</feature>
<dbReference type="Pfam" id="PF13432">
    <property type="entry name" value="TPR_16"/>
    <property type="match status" value="1"/>
</dbReference>
<feature type="domain" description="O-GlcNAc transferase C-terminal" evidence="9">
    <location>
        <begin position="352"/>
        <end position="518"/>
    </location>
</feature>
<dbReference type="Gene3D" id="1.25.40.10">
    <property type="entry name" value="Tetratricopeptide repeat domain"/>
    <property type="match status" value="2"/>
</dbReference>
<name>A0AAN1J758_9BURK</name>
<comment type="similarity">
    <text evidence="2">Belongs to the glycosyltransferase 41 family. O-GlcNAc transferase subfamily.</text>
</comment>
<dbReference type="GO" id="GO:0097363">
    <property type="term" value="F:protein O-acetylglucosaminyltransferase activity"/>
    <property type="evidence" value="ECO:0007669"/>
    <property type="project" value="UniProtKB-EC"/>
</dbReference>